<reference evidence="1 2" key="1">
    <citation type="journal article" date="2022" name="bioRxiv">
        <title>The genome of the oomycete Peronosclerospora sorghi, a cosmopolitan pathogen of maize and sorghum, is inflated with dispersed pseudogenes.</title>
        <authorList>
            <person name="Fletcher K."/>
            <person name="Martin F."/>
            <person name="Isakeit T."/>
            <person name="Cavanaugh K."/>
            <person name="Magill C."/>
            <person name="Michelmore R."/>
        </authorList>
    </citation>
    <scope>NUCLEOTIDE SEQUENCE [LARGE SCALE GENOMIC DNA]</scope>
    <source>
        <strain evidence="1">P6</strain>
    </source>
</reference>
<comment type="caution">
    <text evidence="1">The sequence shown here is derived from an EMBL/GenBank/DDBJ whole genome shotgun (WGS) entry which is preliminary data.</text>
</comment>
<evidence type="ECO:0000313" key="1">
    <source>
        <dbReference type="EMBL" id="KAI9912200.1"/>
    </source>
</evidence>
<name>A0ACC0W1Z7_9STRA</name>
<gene>
    <name evidence="1" type="ORF">PsorP6_008878</name>
</gene>
<proteinExistence type="predicted"/>
<dbReference type="Proteomes" id="UP001163321">
    <property type="component" value="Chromosome 5"/>
</dbReference>
<dbReference type="EMBL" id="CM047584">
    <property type="protein sequence ID" value="KAI9912200.1"/>
    <property type="molecule type" value="Genomic_DNA"/>
</dbReference>
<sequence>MEVKYDMEKRELILKQDQFITKILQKFGCNYAQATRNPMVLSQDLVPTDYIDVFDNKTKYRELVGSLLYVSNATIPEVSVALSVLSQYLDIPRAMHWRAAKHILCYLKGMKGHGIQYTRDK</sequence>
<protein>
    <submittedName>
        <fullName evidence="1">Uncharacterized protein</fullName>
    </submittedName>
</protein>
<organism evidence="1 2">
    <name type="scientific">Peronosclerospora sorghi</name>
    <dbReference type="NCBI Taxonomy" id="230839"/>
    <lineage>
        <taxon>Eukaryota</taxon>
        <taxon>Sar</taxon>
        <taxon>Stramenopiles</taxon>
        <taxon>Oomycota</taxon>
        <taxon>Peronosporomycetes</taxon>
        <taxon>Peronosporales</taxon>
        <taxon>Peronosporaceae</taxon>
        <taxon>Peronosclerospora</taxon>
    </lineage>
</organism>
<accession>A0ACC0W1Z7</accession>
<keyword evidence="2" id="KW-1185">Reference proteome</keyword>
<evidence type="ECO:0000313" key="2">
    <source>
        <dbReference type="Proteomes" id="UP001163321"/>
    </source>
</evidence>